<dbReference type="GO" id="GO:0016829">
    <property type="term" value="F:lyase activity"/>
    <property type="evidence" value="ECO:0007669"/>
    <property type="project" value="UniProtKB-KW"/>
</dbReference>
<dbReference type="PANTHER" id="PTHR22748:SF6">
    <property type="entry name" value="DNA-(APURINIC OR APYRIMIDINIC SITE) ENDONUCLEASE"/>
    <property type="match status" value="1"/>
</dbReference>
<evidence type="ECO:0000256" key="3">
    <source>
        <dbReference type="ARBA" id="ARBA00022842"/>
    </source>
</evidence>
<dbReference type="EMBL" id="JWIN03000012">
    <property type="protein sequence ID" value="KAB1269788.1"/>
    <property type="molecule type" value="Genomic_DNA"/>
</dbReference>
<keyword evidence="6" id="KW-0456">Lyase</keyword>
<feature type="binding site" evidence="4">
    <location>
        <position position="66"/>
    </location>
    <ligand>
        <name>Mg(2+)</name>
        <dbReference type="ChEBI" id="CHEBI:18420"/>
        <label>1</label>
    </ligand>
</feature>
<dbReference type="GO" id="GO:0003906">
    <property type="term" value="F:DNA-(apurinic or apyrimidinic site) endonuclease activity"/>
    <property type="evidence" value="ECO:0007669"/>
    <property type="project" value="TreeGrafter"/>
</dbReference>
<feature type="compositionally biased region" description="Basic and acidic residues" evidence="5">
    <location>
        <begin position="1"/>
        <end position="25"/>
    </location>
</feature>
<dbReference type="GO" id="GO:0046872">
    <property type="term" value="F:metal ion binding"/>
    <property type="evidence" value="ECO:0007669"/>
    <property type="project" value="UniProtKB-KW"/>
</dbReference>
<proteinExistence type="predicted"/>
<dbReference type="PANTHER" id="PTHR22748">
    <property type="entry name" value="AP ENDONUCLEASE"/>
    <property type="match status" value="1"/>
</dbReference>
<dbReference type="InterPro" id="IPR004808">
    <property type="entry name" value="AP_endonuc_1"/>
</dbReference>
<dbReference type="Gene3D" id="3.60.10.10">
    <property type="entry name" value="Endonuclease/exonuclease/phosphatase"/>
    <property type="match status" value="1"/>
</dbReference>
<comment type="cofactor">
    <cofactor evidence="4">
        <name>Mg(2+)</name>
        <dbReference type="ChEBI" id="CHEBI:18420"/>
    </cofactor>
    <cofactor evidence="4">
        <name>Mn(2+)</name>
        <dbReference type="ChEBI" id="CHEBI:29035"/>
    </cofactor>
    <text evidence="4">Probably binds two magnesium or manganese ions per subunit.</text>
</comment>
<evidence type="ECO:0000313" key="6">
    <source>
        <dbReference type="EMBL" id="KAB1269788.1"/>
    </source>
</evidence>
<evidence type="ECO:0000256" key="4">
    <source>
        <dbReference type="PIRSR" id="PIRSR604808-2"/>
    </source>
</evidence>
<keyword evidence="3 4" id="KW-0460">Magnesium</keyword>
<evidence type="ECO:0000256" key="5">
    <source>
        <dbReference type="SAM" id="MobiDB-lite"/>
    </source>
</evidence>
<keyword evidence="1 4" id="KW-0479">Metal-binding</keyword>
<feature type="region of interest" description="Disordered" evidence="5">
    <location>
        <begin position="1"/>
        <end position="27"/>
    </location>
</feature>
<comment type="caution">
    <text evidence="6">The sequence shown here is derived from an EMBL/GenBank/DDBJ whole genome shotgun (WGS) entry which is preliminary data.</text>
</comment>
<gene>
    <name evidence="6" type="primary">DNA- lyase</name>
    <name evidence="6" type="ORF">Cadr_000017031</name>
</gene>
<dbReference type="InterPro" id="IPR036691">
    <property type="entry name" value="Endo/exonu/phosph_ase_sf"/>
</dbReference>
<keyword evidence="4" id="KW-0464">Manganese</keyword>
<dbReference type="GO" id="GO:0008081">
    <property type="term" value="F:phosphoric diester hydrolase activity"/>
    <property type="evidence" value="ECO:0007669"/>
    <property type="project" value="TreeGrafter"/>
</dbReference>
<dbReference type="SUPFAM" id="SSF56219">
    <property type="entry name" value="DNase I-like"/>
    <property type="match status" value="1"/>
</dbReference>
<evidence type="ECO:0000256" key="2">
    <source>
        <dbReference type="ARBA" id="ARBA00022801"/>
    </source>
</evidence>
<protein>
    <submittedName>
        <fullName evidence="6">DNA-lyase</fullName>
    </submittedName>
</protein>
<dbReference type="Proteomes" id="UP000299084">
    <property type="component" value="Unassembled WGS sequence"/>
</dbReference>
<reference evidence="6 7" key="1">
    <citation type="journal article" date="2019" name="Mol. Ecol. Resour.">
        <title>Improving Illumina assemblies with Hi-C and long reads: an example with the North African dromedary.</title>
        <authorList>
            <person name="Elbers J.P."/>
            <person name="Rogers M.F."/>
            <person name="Perelman P.L."/>
            <person name="Proskuryakova A.A."/>
            <person name="Serdyukova N.A."/>
            <person name="Johnson W.E."/>
            <person name="Horin P."/>
            <person name="Corander J."/>
            <person name="Murphy D."/>
            <person name="Burger P.A."/>
        </authorList>
    </citation>
    <scope>NUCLEOTIDE SEQUENCE [LARGE SCALE GENOMIC DNA]</scope>
    <source>
        <strain evidence="6">Drom800</strain>
        <tissue evidence="6">Blood</tissue>
    </source>
</reference>
<organism evidence="6 7">
    <name type="scientific">Camelus dromedarius</name>
    <name type="common">Dromedary</name>
    <name type="synonym">Arabian camel</name>
    <dbReference type="NCBI Taxonomy" id="9838"/>
    <lineage>
        <taxon>Eukaryota</taxon>
        <taxon>Metazoa</taxon>
        <taxon>Chordata</taxon>
        <taxon>Craniata</taxon>
        <taxon>Vertebrata</taxon>
        <taxon>Euteleostomi</taxon>
        <taxon>Mammalia</taxon>
        <taxon>Eutheria</taxon>
        <taxon>Laurasiatheria</taxon>
        <taxon>Artiodactyla</taxon>
        <taxon>Tylopoda</taxon>
        <taxon>Camelidae</taxon>
        <taxon>Camelus</taxon>
    </lineage>
</organism>
<evidence type="ECO:0000256" key="1">
    <source>
        <dbReference type="ARBA" id="ARBA00022723"/>
    </source>
</evidence>
<sequence>MLKRGEKGAVAEDGEEPKAEPEAKKTYVPNAGQGLVRLEYRHRWDEAFHKFLKGLASRKPLVLCVDLSVAHEKIDL</sequence>
<name>A0A5N4DF80_CAMDR</name>
<dbReference type="GO" id="GO:0005634">
    <property type="term" value="C:nucleus"/>
    <property type="evidence" value="ECO:0007669"/>
    <property type="project" value="TreeGrafter"/>
</dbReference>
<evidence type="ECO:0000313" key="7">
    <source>
        <dbReference type="Proteomes" id="UP000299084"/>
    </source>
</evidence>
<keyword evidence="7" id="KW-1185">Reference proteome</keyword>
<dbReference type="GO" id="GO:0006284">
    <property type="term" value="P:base-excision repair"/>
    <property type="evidence" value="ECO:0007669"/>
    <property type="project" value="TreeGrafter"/>
</dbReference>
<accession>A0A5N4DF80</accession>
<keyword evidence="2" id="KW-0378">Hydrolase</keyword>
<dbReference type="GO" id="GO:0008311">
    <property type="term" value="F:double-stranded DNA 3'-5' DNA exonuclease activity"/>
    <property type="evidence" value="ECO:0007669"/>
    <property type="project" value="TreeGrafter"/>
</dbReference>
<dbReference type="AlphaFoldDB" id="A0A5N4DF80"/>